<organism evidence="6 7">
    <name type="scientific">Helcococcus bovis</name>
    <dbReference type="NCBI Taxonomy" id="3153252"/>
    <lineage>
        <taxon>Bacteria</taxon>
        <taxon>Bacillati</taxon>
        <taxon>Bacillota</taxon>
        <taxon>Tissierellia</taxon>
        <taxon>Tissierellales</taxon>
        <taxon>Peptoniphilaceae</taxon>
        <taxon>Helcococcus</taxon>
    </lineage>
</organism>
<evidence type="ECO:0000313" key="7">
    <source>
        <dbReference type="Proteomes" id="UP001629536"/>
    </source>
</evidence>
<evidence type="ECO:0000313" key="6">
    <source>
        <dbReference type="EMBL" id="MFM1524739.1"/>
    </source>
</evidence>
<evidence type="ECO:0000256" key="4">
    <source>
        <dbReference type="ARBA" id="ARBA00023125"/>
    </source>
</evidence>
<keyword evidence="4" id="KW-0238">DNA-binding</keyword>
<evidence type="ECO:0000256" key="1">
    <source>
        <dbReference type="ARBA" id="ARBA00002190"/>
    </source>
</evidence>
<accession>A0ABW9F5K9</accession>
<keyword evidence="3" id="KW-0815">Transposition</keyword>
<keyword evidence="7" id="KW-1185">Reference proteome</keyword>
<evidence type="ECO:0000256" key="5">
    <source>
        <dbReference type="ARBA" id="ARBA00023172"/>
    </source>
</evidence>
<protein>
    <submittedName>
        <fullName evidence="6">Transposase</fullName>
    </submittedName>
</protein>
<dbReference type="EMBL" id="JBFNFH010000006">
    <property type="protein sequence ID" value="MFM1524739.1"/>
    <property type="molecule type" value="Genomic_DNA"/>
</dbReference>
<evidence type="ECO:0000256" key="2">
    <source>
        <dbReference type="ARBA" id="ARBA00010961"/>
    </source>
</evidence>
<dbReference type="Proteomes" id="UP001629536">
    <property type="component" value="Unassembled WGS sequence"/>
</dbReference>
<name>A0ABW9F5K9_9FIRM</name>
<comment type="similarity">
    <text evidence="2">Belongs to the transposase mutator family.</text>
</comment>
<sequence>MGRKKPETAKSRLEKQLIESYDIKTAQDIQAALKDLLGETIESMLKEELDEHLDYKYGQTPISINIRNGSSKKTVKSSINKFLIRIQFNSTHFYIKKGALKKQVTLTCL</sequence>
<keyword evidence="5" id="KW-0233">DNA recombination</keyword>
<proteinExistence type="inferred from homology"/>
<comment type="function">
    <text evidence="1">Required for the transposition of the insertion element.</text>
</comment>
<reference evidence="6 7" key="1">
    <citation type="journal article" date="2024" name="Front. Microbiol.">
        <title>Pangenomic and biochemical analyses of Helcococcus ovis reveal widespread tetracycline resistance and a novel bacterial species, Helcococcus bovis.</title>
        <authorList>
            <person name="Cunha F."/>
            <person name="Zhai Y."/>
            <person name="Casaro S."/>
            <person name="Jones K.L."/>
            <person name="Hernandez M."/>
            <person name="Bisinotto R.S."/>
            <person name="Kariyawasam S."/>
            <person name="Brown M.B."/>
            <person name="Phillips A."/>
            <person name="Jeong K.C."/>
            <person name="Galvao K.N."/>
        </authorList>
    </citation>
    <scope>NUCLEOTIDE SEQUENCE [LARGE SCALE GENOMIC DNA]</scope>
    <source>
        <strain evidence="6 7">KG197</strain>
    </source>
</reference>
<dbReference type="Pfam" id="PF00872">
    <property type="entry name" value="Transposase_mut"/>
    <property type="match status" value="1"/>
</dbReference>
<evidence type="ECO:0000256" key="3">
    <source>
        <dbReference type="ARBA" id="ARBA00022578"/>
    </source>
</evidence>
<comment type="caution">
    <text evidence="6">The sequence shown here is derived from an EMBL/GenBank/DDBJ whole genome shotgun (WGS) entry which is preliminary data.</text>
</comment>
<dbReference type="RefSeq" id="WP_408126441.1">
    <property type="nucleotide sequence ID" value="NZ_JBFNFH010000006.1"/>
</dbReference>
<dbReference type="InterPro" id="IPR001207">
    <property type="entry name" value="Transposase_mutator"/>
</dbReference>
<gene>
    <name evidence="6" type="ORF">ABGF40_03545</name>
</gene>